<sequence length="157" mass="17234">MPPANGYERLNRSTLRVLTKAMDLDPSADLESTLKRIYTTYPKLRVNEDDRDKRRRENEGKLLTPPPPVLPMSSRASPLPAYIPELGTSSQIIYPLDATVLSYLSLTGPSEEDSPIASRVAKSLLTTLNAQEPLVMNGSTQILSLGVDVLVKASHMS</sequence>
<proteinExistence type="predicted"/>
<dbReference type="RefSeq" id="XP_043004233.1">
    <property type="nucleotide sequence ID" value="XM_043158878.1"/>
</dbReference>
<protein>
    <submittedName>
        <fullName evidence="2">Uncharacterized protein</fullName>
    </submittedName>
</protein>
<evidence type="ECO:0000313" key="3">
    <source>
        <dbReference type="Proteomes" id="UP001049176"/>
    </source>
</evidence>
<dbReference type="AlphaFoldDB" id="A0A9P7RQD0"/>
<keyword evidence="3" id="KW-1185">Reference proteome</keyword>
<dbReference type="EMBL" id="CM032189">
    <property type="protein sequence ID" value="KAG7087762.1"/>
    <property type="molecule type" value="Genomic_DNA"/>
</dbReference>
<comment type="caution">
    <text evidence="2">The sequence shown here is derived from an EMBL/GenBank/DDBJ whole genome shotgun (WGS) entry which is preliminary data.</text>
</comment>
<evidence type="ECO:0000313" key="2">
    <source>
        <dbReference type="EMBL" id="KAG7087762.1"/>
    </source>
</evidence>
<feature type="compositionally biased region" description="Basic and acidic residues" evidence="1">
    <location>
        <begin position="45"/>
        <end position="60"/>
    </location>
</feature>
<reference evidence="2" key="1">
    <citation type="journal article" date="2021" name="Genome Biol. Evol.">
        <title>The assembled and annotated genome of the fairy-ring fungus Marasmius oreades.</title>
        <authorList>
            <person name="Hiltunen M."/>
            <person name="Ament-Velasquez S.L."/>
            <person name="Johannesson H."/>
        </authorList>
    </citation>
    <scope>NUCLEOTIDE SEQUENCE</scope>
    <source>
        <strain evidence="2">03SP1</strain>
    </source>
</reference>
<dbReference type="KEGG" id="more:E1B28_013703"/>
<gene>
    <name evidence="2" type="ORF">E1B28_013703</name>
</gene>
<evidence type="ECO:0000256" key="1">
    <source>
        <dbReference type="SAM" id="MobiDB-lite"/>
    </source>
</evidence>
<feature type="region of interest" description="Disordered" evidence="1">
    <location>
        <begin position="45"/>
        <end position="77"/>
    </location>
</feature>
<name>A0A9P7RQD0_9AGAR</name>
<dbReference type="Proteomes" id="UP001049176">
    <property type="component" value="Chromosome 9"/>
</dbReference>
<organism evidence="2 3">
    <name type="scientific">Marasmius oreades</name>
    <name type="common">fairy-ring Marasmius</name>
    <dbReference type="NCBI Taxonomy" id="181124"/>
    <lineage>
        <taxon>Eukaryota</taxon>
        <taxon>Fungi</taxon>
        <taxon>Dikarya</taxon>
        <taxon>Basidiomycota</taxon>
        <taxon>Agaricomycotina</taxon>
        <taxon>Agaricomycetes</taxon>
        <taxon>Agaricomycetidae</taxon>
        <taxon>Agaricales</taxon>
        <taxon>Marasmiineae</taxon>
        <taxon>Marasmiaceae</taxon>
        <taxon>Marasmius</taxon>
    </lineage>
</organism>
<accession>A0A9P7RQD0</accession>
<dbReference type="GeneID" id="66082778"/>